<dbReference type="Proteomes" id="UP000314294">
    <property type="component" value="Unassembled WGS sequence"/>
</dbReference>
<keyword evidence="2" id="KW-1185">Reference proteome</keyword>
<gene>
    <name evidence="1" type="ORF">EYF80_032645</name>
</gene>
<evidence type="ECO:0000313" key="1">
    <source>
        <dbReference type="EMBL" id="TNN57142.1"/>
    </source>
</evidence>
<proteinExistence type="predicted"/>
<accession>A0A4Z2GWL8</accession>
<protein>
    <submittedName>
        <fullName evidence="1">Uncharacterized protein</fullName>
    </submittedName>
</protein>
<organism evidence="1 2">
    <name type="scientific">Liparis tanakae</name>
    <name type="common">Tanaka's snailfish</name>
    <dbReference type="NCBI Taxonomy" id="230148"/>
    <lineage>
        <taxon>Eukaryota</taxon>
        <taxon>Metazoa</taxon>
        <taxon>Chordata</taxon>
        <taxon>Craniata</taxon>
        <taxon>Vertebrata</taxon>
        <taxon>Euteleostomi</taxon>
        <taxon>Actinopterygii</taxon>
        <taxon>Neopterygii</taxon>
        <taxon>Teleostei</taxon>
        <taxon>Neoteleostei</taxon>
        <taxon>Acanthomorphata</taxon>
        <taxon>Eupercaria</taxon>
        <taxon>Perciformes</taxon>
        <taxon>Cottioidei</taxon>
        <taxon>Cottales</taxon>
        <taxon>Liparidae</taxon>
        <taxon>Liparis</taxon>
    </lineage>
</organism>
<sequence>MGSELEITSQRPCRGGKRGPIFSESACLLGQVSRREMRPFQDCLRSLMSPEAKSRTCWDVIEQHSSGVEITAPRVSGVPHSTLPGAQEPLRLITNGI</sequence>
<dbReference type="EMBL" id="SRLO01000412">
    <property type="protein sequence ID" value="TNN57142.1"/>
    <property type="molecule type" value="Genomic_DNA"/>
</dbReference>
<reference evidence="1 2" key="1">
    <citation type="submission" date="2019-03" db="EMBL/GenBank/DDBJ databases">
        <title>First draft genome of Liparis tanakae, snailfish: a comprehensive survey of snailfish specific genes.</title>
        <authorList>
            <person name="Kim W."/>
            <person name="Song I."/>
            <person name="Jeong J.-H."/>
            <person name="Kim D."/>
            <person name="Kim S."/>
            <person name="Ryu S."/>
            <person name="Song J.Y."/>
            <person name="Lee S.K."/>
        </authorList>
    </citation>
    <scope>NUCLEOTIDE SEQUENCE [LARGE SCALE GENOMIC DNA]</scope>
    <source>
        <tissue evidence="1">Muscle</tissue>
    </source>
</reference>
<dbReference type="AlphaFoldDB" id="A0A4Z2GWL8"/>
<evidence type="ECO:0000313" key="2">
    <source>
        <dbReference type="Proteomes" id="UP000314294"/>
    </source>
</evidence>
<comment type="caution">
    <text evidence="1">The sequence shown here is derived from an EMBL/GenBank/DDBJ whole genome shotgun (WGS) entry which is preliminary data.</text>
</comment>
<name>A0A4Z2GWL8_9TELE</name>